<keyword evidence="2" id="KW-1185">Reference proteome</keyword>
<evidence type="ECO:0000313" key="1">
    <source>
        <dbReference type="EMBL" id="GMN24010.1"/>
    </source>
</evidence>
<proteinExistence type="predicted"/>
<gene>
    <name evidence="1" type="ORF">TIFTF001_000382</name>
</gene>
<evidence type="ECO:0000313" key="2">
    <source>
        <dbReference type="Proteomes" id="UP001187192"/>
    </source>
</evidence>
<comment type="caution">
    <text evidence="1">The sequence shown here is derived from an EMBL/GenBank/DDBJ whole genome shotgun (WGS) entry which is preliminary data.</text>
</comment>
<protein>
    <submittedName>
        <fullName evidence="1">Uncharacterized protein</fullName>
    </submittedName>
</protein>
<organism evidence="1 2">
    <name type="scientific">Ficus carica</name>
    <name type="common">Common fig</name>
    <dbReference type="NCBI Taxonomy" id="3494"/>
    <lineage>
        <taxon>Eukaryota</taxon>
        <taxon>Viridiplantae</taxon>
        <taxon>Streptophyta</taxon>
        <taxon>Embryophyta</taxon>
        <taxon>Tracheophyta</taxon>
        <taxon>Spermatophyta</taxon>
        <taxon>Magnoliopsida</taxon>
        <taxon>eudicotyledons</taxon>
        <taxon>Gunneridae</taxon>
        <taxon>Pentapetalae</taxon>
        <taxon>rosids</taxon>
        <taxon>fabids</taxon>
        <taxon>Rosales</taxon>
        <taxon>Moraceae</taxon>
        <taxon>Ficeae</taxon>
        <taxon>Ficus</taxon>
    </lineage>
</organism>
<name>A0AA88CN04_FICCA</name>
<sequence>MQELGPRLIVNLTVMEVDLPLFIVRSRSLMWSIESQTLDNRTSTFDVRQTMPIVELN</sequence>
<dbReference type="Proteomes" id="UP001187192">
    <property type="component" value="Unassembled WGS sequence"/>
</dbReference>
<accession>A0AA88CN04</accession>
<dbReference type="EMBL" id="BTGU01000001">
    <property type="protein sequence ID" value="GMN24010.1"/>
    <property type="molecule type" value="Genomic_DNA"/>
</dbReference>
<reference evidence="1" key="1">
    <citation type="submission" date="2023-07" db="EMBL/GenBank/DDBJ databases">
        <title>draft genome sequence of fig (Ficus carica).</title>
        <authorList>
            <person name="Takahashi T."/>
            <person name="Nishimura K."/>
        </authorList>
    </citation>
    <scope>NUCLEOTIDE SEQUENCE</scope>
</reference>
<dbReference type="AlphaFoldDB" id="A0AA88CN04"/>